<feature type="coiled-coil region" evidence="1">
    <location>
        <begin position="196"/>
        <end position="230"/>
    </location>
</feature>
<evidence type="ECO:0000313" key="2">
    <source>
        <dbReference type="EMBL" id="CAI2387079.1"/>
    </source>
</evidence>
<dbReference type="AlphaFoldDB" id="A0AAD2DAD0"/>
<gene>
    <name evidence="2" type="ORF">ECRASSUSDP1_LOCUS28706</name>
</gene>
<evidence type="ECO:0000313" key="3">
    <source>
        <dbReference type="Proteomes" id="UP001295684"/>
    </source>
</evidence>
<dbReference type="Gene3D" id="3.80.10.10">
    <property type="entry name" value="Ribonuclease Inhibitor"/>
    <property type="match status" value="1"/>
</dbReference>
<accession>A0AAD2DAD0</accession>
<name>A0AAD2DAD0_EUPCR</name>
<keyword evidence="3" id="KW-1185">Reference proteome</keyword>
<dbReference type="EMBL" id="CAMPGE010029600">
    <property type="protein sequence ID" value="CAI2387079.1"/>
    <property type="molecule type" value="Genomic_DNA"/>
</dbReference>
<organism evidence="2 3">
    <name type="scientific">Euplotes crassus</name>
    <dbReference type="NCBI Taxonomy" id="5936"/>
    <lineage>
        <taxon>Eukaryota</taxon>
        <taxon>Sar</taxon>
        <taxon>Alveolata</taxon>
        <taxon>Ciliophora</taxon>
        <taxon>Intramacronucleata</taxon>
        <taxon>Spirotrichea</taxon>
        <taxon>Hypotrichia</taxon>
        <taxon>Euplotida</taxon>
        <taxon>Euplotidae</taxon>
        <taxon>Moneuplotes</taxon>
    </lineage>
</organism>
<feature type="coiled-coil region" evidence="1">
    <location>
        <begin position="325"/>
        <end position="388"/>
    </location>
</feature>
<comment type="caution">
    <text evidence="2">The sequence shown here is derived from an EMBL/GenBank/DDBJ whole genome shotgun (WGS) entry which is preliminary data.</text>
</comment>
<dbReference type="InterPro" id="IPR032675">
    <property type="entry name" value="LRR_dom_sf"/>
</dbReference>
<reference evidence="2" key="1">
    <citation type="submission" date="2023-07" db="EMBL/GenBank/DDBJ databases">
        <authorList>
            <consortium name="AG Swart"/>
            <person name="Singh M."/>
            <person name="Singh A."/>
            <person name="Seah K."/>
            <person name="Emmerich C."/>
        </authorList>
    </citation>
    <scope>NUCLEOTIDE SEQUENCE</scope>
    <source>
        <strain evidence="2">DP1</strain>
    </source>
</reference>
<dbReference type="SUPFAM" id="SSF52047">
    <property type="entry name" value="RNI-like"/>
    <property type="match status" value="1"/>
</dbReference>
<evidence type="ECO:0000256" key="1">
    <source>
        <dbReference type="SAM" id="Coils"/>
    </source>
</evidence>
<proteinExistence type="predicted"/>
<dbReference type="Proteomes" id="UP001295684">
    <property type="component" value="Unassembled WGS sequence"/>
</dbReference>
<protein>
    <submittedName>
        <fullName evidence="2">Uncharacterized protein</fullName>
    </submittedName>
</protein>
<sequence>MDSKVKKCQHGACRAPAQAYLNAKGIYVCGKDMAEHYYDDESTHLVTPKQINNLIKAIMILSKEMLVFSQRIDQVEYAEKYANLAHFVEDSVSHIAKKLEVFTRKGKLYKLPSLLQDAKNLKEQIVSDELYLKFCVPSHWEHITKISEGVADKSQELTVKELTEKYDYLVSITSAALRKQRDEKTKQTNQEIAKYKRQAQDISIRMEHKIKELTEEFSNKEELLKEKILNNKTSSESHNKTKEKSLSQEIDKCKITCEEKLLNQEIEFSQEMKRKEDLFKKKLNDREKSWKLKLDLQEQEILKERHEKTELVKKFSGRKSQSEIVEELENLHQKEQVKLQQENEDLEEQNLRKDTMIEELMREIRCNKEDLAAMNEDLSQAKKDLQIRVGRYTIKSFSKVCARINKEMEGPLSPKKIVFTQHTDKMCLTPSKEIHYKLFKEINMILPDLKVLELHKVPEECKDLVKGFLHFNFPDRVDRFVFKPTSECIPLDEYIKKILLVSPRVKKELVLHNFEISQDLLISLLSKNKKKKIIRLINCEIDLSKVVDFKDTLKGATIKCIDLEGCGRLCLGNWGSFPTRFKYLIKSLGECKDLKRSLLNLDLNECGLSDEDISTILDKYGFGSVKFASDYKAWNAHRTP</sequence>
<keyword evidence="1" id="KW-0175">Coiled coil</keyword>